<proteinExistence type="predicted"/>
<protein>
    <recommendedName>
        <fullName evidence="1">Electron transfer flavoprotein small subunit</fullName>
    </recommendedName>
</protein>
<reference evidence="3" key="1">
    <citation type="submission" date="2022-12" db="EMBL/GenBank/DDBJ databases">
        <authorList>
            <person name="Wang J."/>
        </authorList>
    </citation>
    <scope>NUCLEOTIDE SEQUENCE</scope>
    <source>
        <strain evidence="3">HY-45-18</strain>
    </source>
</reference>
<dbReference type="PIRSF" id="PIRSF000090">
    <property type="entry name" value="Beta-ETF"/>
    <property type="match status" value="1"/>
</dbReference>
<dbReference type="Gene3D" id="3.40.50.620">
    <property type="entry name" value="HUPs"/>
    <property type="match status" value="1"/>
</dbReference>
<dbReference type="RefSeq" id="WP_268040097.1">
    <property type="nucleotide sequence ID" value="NZ_JAPQER010000002.1"/>
</dbReference>
<keyword evidence="4" id="KW-1185">Reference proteome</keyword>
<sequence>MRIYVCIKQVPDTSGKVAVNLDGTLNRASMSAIINPDDMSAIEQALILKDATGCQVTAVTMGPPPAEGMLRELVAMGADDAVLISSREFGGSDTFATSQIIAAAISHLGIGKDDIIFCGRQAIDGDTAQVGPQIAEKLDIPQVTYATEIDKKDNVVVVKRMLEDGYMMIEVQTPCLITCVKEKNVSTRYMTINGIMDCYSKPLTILDFEALKDEPLIEIDTIGLKGSPTNIFKSFTPPQKGVSVMLEGDGRETIADLVDRLQKKHVI</sequence>
<dbReference type="InterPro" id="IPR050044">
    <property type="entry name" value="AcrB"/>
</dbReference>
<organism evidence="3 4">
    <name type="scientific">Clostridium aestuarii</name>
    <dbReference type="NCBI Taxonomy" id="338193"/>
    <lineage>
        <taxon>Bacteria</taxon>
        <taxon>Bacillati</taxon>
        <taxon>Bacillota</taxon>
        <taxon>Clostridia</taxon>
        <taxon>Eubacteriales</taxon>
        <taxon>Clostridiaceae</taxon>
        <taxon>Clostridium</taxon>
    </lineage>
</organism>
<dbReference type="InterPro" id="IPR033948">
    <property type="entry name" value="ETF_beta_N"/>
</dbReference>
<dbReference type="SUPFAM" id="SSF52402">
    <property type="entry name" value="Adenine nucleotide alpha hydrolases-like"/>
    <property type="match status" value="1"/>
</dbReference>
<dbReference type="PANTHER" id="PTHR21294">
    <property type="entry name" value="ELECTRON TRANSFER FLAVOPROTEIN BETA-SUBUNIT"/>
    <property type="match status" value="1"/>
</dbReference>
<comment type="caution">
    <text evidence="3">The sequence shown here is derived from an EMBL/GenBank/DDBJ whole genome shotgun (WGS) entry which is preliminary data.</text>
</comment>
<dbReference type="NCBIfam" id="NF042971">
    <property type="entry name" value="AcrlCoAredClosAcrB"/>
    <property type="match status" value="1"/>
</dbReference>
<dbReference type="Pfam" id="PF01012">
    <property type="entry name" value="ETF"/>
    <property type="match status" value="1"/>
</dbReference>
<name>A0ABT4CY87_9CLOT</name>
<dbReference type="PANTHER" id="PTHR21294:SF17">
    <property type="entry name" value="PROTEIN FIXA"/>
    <property type="match status" value="1"/>
</dbReference>
<accession>A0ABT4CY87</accession>
<dbReference type="InterPro" id="IPR012255">
    <property type="entry name" value="ETF_b"/>
</dbReference>
<dbReference type="SMART" id="SM00893">
    <property type="entry name" value="ETF"/>
    <property type="match status" value="1"/>
</dbReference>
<evidence type="ECO:0000313" key="4">
    <source>
        <dbReference type="Proteomes" id="UP001078443"/>
    </source>
</evidence>
<evidence type="ECO:0000313" key="3">
    <source>
        <dbReference type="EMBL" id="MCY6483822.1"/>
    </source>
</evidence>
<dbReference type="InterPro" id="IPR014730">
    <property type="entry name" value="ETF_a/b_N"/>
</dbReference>
<gene>
    <name evidence="3" type="ORF">OW763_05600</name>
</gene>
<dbReference type="Proteomes" id="UP001078443">
    <property type="component" value="Unassembled WGS sequence"/>
</dbReference>
<dbReference type="CDD" id="cd01714">
    <property type="entry name" value="ETF_beta"/>
    <property type="match status" value="1"/>
</dbReference>
<dbReference type="InterPro" id="IPR014729">
    <property type="entry name" value="Rossmann-like_a/b/a_fold"/>
</dbReference>
<evidence type="ECO:0000256" key="1">
    <source>
        <dbReference type="ARBA" id="ARBA00042002"/>
    </source>
</evidence>
<evidence type="ECO:0000259" key="2">
    <source>
        <dbReference type="SMART" id="SM00893"/>
    </source>
</evidence>
<feature type="domain" description="Electron transfer flavoprotein alpha/beta-subunit N-terminal" evidence="2">
    <location>
        <begin position="22"/>
        <end position="215"/>
    </location>
</feature>
<dbReference type="EMBL" id="JAPQER010000002">
    <property type="protein sequence ID" value="MCY6483822.1"/>
    <property type="molecule type" value="Genomic_DNA"/>
</dbReference>